<feature type="compositionally biased region" description="Low complexity" evidence="1">
    <location>
        <begin position="49"/>
        <end position="73"/>
    </location>
</feature>
<protein>
    <submittedName>
        <fullName evidence="2">Uncharacterized protein</fullName>
    </submittedName>
</protein>
<evidence type="ECO:0000256" key="1">
    <source>
        <dbReference type="SAM" id="MobiDB-lite"/>
    </source>
</evidence>
<evidence type="ECO:0000313" key="2">
    <source>
        <dbReference type="EMBL" id="GMR50137.1"/>
    </source>
</evidence>
<feature type="non-terminal residue" evidence="2">
    <location>
        <position position="1"/>
    </location>
</feature>
<evidence type="ECO:0000313" key="3">
    <source>
        <dbReference type="Proteomes" id="UP001328107"/>
    </source>
</evidence>
<reference evidence="3" key="1">
    <citation type="submission" date="2022-10" db="EMBL/GenBank/DDBJ databases">
        <title>Genome assembly of Pristionchus species.</title>
        <authorList>
            <person name="Yoshida K."/>
            <person name="Sommer R.J."/>
        </authorList>
    </citation>
    <scope>NUCLEOTIDE SEQUENCE [LARGE SCALE GENOMIC DNA]</scope>
    <source>
        <strain evidence="3">RS5460</strain>
    </source>
</reference>
<keyword evidence="3" id="KW-1185">Reference proteome</keyword>
<gene>
    <name evidence="2" type="ORF">PMAYCL1PPCAC_20332</name>
</gene>
<comment type="caution">
    <text evidence="2">The sequence shown here is derived from an EMBL/GenBank/DDBJ whole genome shotgun (WGS) entry which is preliminary data.</text>
</comment>
<dbReference type="AlphaFoldDB" id="A0AAN5CU72"/>
<sequence length="161" mass="17576">FPFQVELKYIPPAMRRPTPWSGFLSELLTACEAQPMKQPQSDNDDLDDSCSSSSGACSGGTATTDFSSVSSPEDSVDPHRLDLPACPRAAPPNGSCRCTLRSTRTACRPLRCPRRSYRPASGRNCCSCIRPPSKPSRTAQATQHVSVTLSTFPNWPRRCAR</sequence>
<name>A0AAN5CU72_9BILA</name>
<dbReference type="Proteomes" id="UP001328107">
    <property type="component" value="Unassembled WGS sequence"/>
</dbReference>
<dbReference type="EMBL" id="BTRK01000004">
    <property type="protein sequence ID" value="GMR50137.1"/>
    <property type="molecule type" value="Genomic_DNA"/>
</dbReference>
<feature type="region of interest" description="Disordered" evidence="1">
    <location>
        <begin position="35"/>
        <end position="86"/>
    </location>
</feature>
<proteinExistence type="predicted"/>
<organism evidence="2 3">
    <name type="scientific">Pristionchus mayeri</name>
    <dbReference type="NCBI Taxonomy" id="1317129"/>
    <lineage>
        <taxon>Eukaryota</taxon>
        <taxon>Metazoa</taxon>
        <taxon>Ecdysozoa</taxon>
        <taxon>Nematoda</taxon>
        <taxon>Chromadorea</taxon>
        <taxon>Rhabditida</taxon>
        <taxon>Rhabditina</taxon>
        <taxon>Diplogasteromorpha</taxon>
        <taxon>Diplogasteroidea</taxon>
        <taxon>Neodiplogasteridae</taxon>
        <taxon>Pristionchus</taxon>
    </lineage>
</organism>
<accession>A0AAN5CU72</accession>